<evidence type="ECO:0000313" key="2">
    <source>
        <dbReference type="EMBL" id="KKW30393.1"/>
    </source>
</evidence>
<feature type="transmembrane region" description="Helical" evidence="1">
    <location>
        <begin position="28"/>
        <end position="46"/>
    </location>
</feature>
<dbReference type="PANTHER" id="PTHR37309">
    <property type="entry name" value="SLR0284 PROTEIN"/>
    <property type="match status" value="1"/>
</dbReference>
<name>A0A0G1XGK2_9BACT</name>
<dbReference type="InterPro" id="IPR007165">
    <property type="entry name" value="Phage_holin_4_2"/>
</dbReference>
<feature type="transmembrane region" description="Helical" evidence="1">
    <location>
        <begin position="53"/>
        <end position="77"/>
    </location>
</feature>
<comment type="caution">
    <text evidence="2">The sequence shown here is derived from an EMBL/GenBank/DDBJ whole genome shotgun (WGS) entry which is preliminary data.</text>
</comment>
<keyword evidence="1" id="KW-1133">Transmembrane helix</keyword>
<keyword evidence="1" id="KW-0812">Transmembrane</keyword>
<dbReference type="Proteomes" id="UP000034846">
    <property type="component" value="Unassembled WGS sequence"/>
</dbReference>
<dbReference type="PANTHER" id="PTHR37309:SF1">
    <property type="entry name" value="SLR0284 PROTEIN"/>
    <property type="match status" value="1"/>
</dbReference>
<organism evidence="2 3">
    <name type="scientific">Candidatus Uhrbacteria bacterium GW2011_GWD2_52_7</name>
    <dbReference type="NCBI Taxonomy" id="1618989"/>
    <lineage>
        <taxon>Bacteria</taxon>
        <taxon>Candidatus Uhriibacteriota</taxon>
    </lineage>
</organism>
<protein>
    <submittedName>
        <fullName evidence="2">Putative membrane protein</fullName>
    </submittedName>
</protein>
<dbReference type="AlphaFoldDB" id="A0A0G1XGK2"/>
<keyword evidence="1" id="KW-0472">Membrane</keyword>
<reference evidence="2 3" key="1">
    <citation type="journal article" date="2015" name="Nature">
        <title>rRNA introns, odd ribosomes, and small enigmatic genomes across a large radiation of phyla.</title>
        <authorList>
            <person name="Brown C.T."/>
            <person name="Hug L.A."/>
            <person name="Thomas B.C."/>
            <person name="Sharon I."/>
            <person name="Castelle C.J."/>
            <person name="Singh A."/>
            <person name="Wilkins M.J."/>
            <person name="Williams K.H."/>
            <person name="Banfield J.F."/>
        </authorList>
    </citation>
    <scope>NUCLEOTIDE SEQUENCE [LARGE SCALE GENOMIC DNA]</scope>
</reference>
<gene>
    <name evidence="2" type="ORF">UY72_C0013G0003</name>
</gene>
<proteinExistence type="predicted"/>
<sequence>MRLLLRWLINALALLALNQFVAGFHVESFYAAVIAALVLGLLNAIVRPVLIVLTLPVTIVTLGLFTFVINAGLIWFMSSFVKGVEVAGFLPALVVAIILWAVSTLTSWMLKAE</sequence>
<evidence type="ECO:0000313" key="3">
    <source>
        <dbReference type="Proteomes" id="UP000034846"/>
    </source>
</evidence>
<feature type="transmembrane region" description="Helical" evidence="1">
    <location>
        <begin position="89"/>
        <end position="110"/>
    </location>
</feature>
<accession>A0A0G1XGK2</accession>
<evidence type="ECO:0000256" key="1">
    <source>
        <dbReference type="SAM" id="Phobius"/>
    </source>
</evidence>
<dbReference type="EMBL" id="LCRD01000013">
    <property type="protein sequence ID" value="KKW30393.1"/>
    <property type="molecule type" value="Genomic_DNA"/>
</dbReference>
<dbReference type="Pfam" id="PF04020">
    <property type="entry name" value="Phage_holin_4_2"/>
    <property type="match status" value="1"/>
</dbReference>